<proteinExistence type="predicted"/>
<gene>
    <name evidence="1" type="ORF">PLA107_034250</name>
</gene>
<keyword evidence="1" id="KW-0614">Plasmid</keyword>
<sequence>MEISEFYPGLVFNSAGGFEYRCTDVGSRTVLAVLLSGVDPVFVQGPPYIQTEEVFAEHELKQCFLSLADALVQASEPSAHPGFSTDEVKTMIEGRSSPEMLTYSRRNILKADRDLADDVAHPFSISRTDKGIRVRYLTLKSKVFLEMSEIEFAKLPLTTPESLSSRMAGS</sequence>
<evidence type="ECO:0000313" key="2">
    <source>
        <dbReference type="Proteomes" id="UP000006426"/>
    </source>
</evidence>
<dbReference type="Proteomes" id="UP000006426">
    <property type="component" value="Plasmid pmppla107"/>
</dbReference>
<dbReference type="GeneID" id="39473891"/>
<dbReference type="RefSeq" id="WP_005742625.1">
    <property type="nucleotide sequence ID" value="NZ_CP031226.1"/>
</dbReference>
<name>A0AAD0PWW7_PSEAV</name>
<protein>
    <submittedName>
        <fullName evidence="1">Uncharacterized protein</fullName>
    </submittedName>
</protein>
<dbReference type="AlphaFoldDB" id="A0AAD0PWW7"/>
<organism evidence="1 2">
    <name type="scientific">Pseudomonas amygdali pv. lachrymans str. M301315</name>
    <dbReference type="NCBI Taxonomy" id="629260"/>
    <lineage>
        <taxon>Bacteria</taxon>
        <taxon>Pseudomonadati</taxon>
        <taxon>Pseudomonadota</taxon>
        <taxon>Gammaproteobacteria</taxon>
        <taxon>Pseudomonadales</taxon>
        <taxon>Pseudomonadaceae</taxon>
        <taxon>Pseudomonas</taxon>
        <taxon>Pseudomonas amygdali</taxon>
    </lineage>
</organism>
<dbReference type="EMBL" id="CP031226">
    <property type="protein sequence ID" value="AXH60250.1"/>
    <property type="molecule type" value="Genomic_DNA"/>
</dbReference>
<geneLocation type="plasmid" evidence="2">
    <name>pmppla107</name>
</geneLocation>
<reference evidence="1 2" key="1">
    <citation type="journal article" date="2011" name="PLoS Pathog.">
        <title>Dynamic evolution of pathogenicity revealed by sequencing and comparative genomics of 19 Pseudomonas syringae isolates.</title>
        <authorList>
            <person name="Baltrus D.A."/>
            <person name="Nishimura M.T."/>
            <person name="Romanchuk A."/>
            <person name="Chang J.H."/>
            <person name="Mukhtar M.S."/>
            <person name="Cherkis K."/>
            <person name="Roach J."/>
            <person name="Grant S.R."/>
            <person name="Jones C.D."/>
            <person name="Dangl J.L."/>
        </authorList>
    </citation>
    <scope>NUCLEOTIDE SEQUENCE [LARGE SCALE GENOMIC DNA]</scope>
    <source>
        <strain evidence="1 2">M301315</strain>
    </source>
</reference>
<evidence type="ECO:0000313" key="1">
    <source>
        <dbReference type="EMBL" id="AXH60250.1"/>
    </source>
</evidence>
<accession>A0AAD0PWW7</accession>